<accession>A0A157S945</accession>
<keyword evidence="2" id="KW-1185">Reference proteome</keyword>
<dbReference type="RefSeq" id="WP_066124724.1">
    <property type="nucleotide sequence ID" value="NZ_FKIF01000002.1"/>
</dbReference>
<name>A0A157S945_9BORD</name>
<dbReference type="EMBL" id="FKIF01000002">
    <property type="protein sequence ID" value="SAI66914.1"/>
    <property type="molecule type" value="Genomic_DNA"/>
</dbReference>
<dbReference type="AlphaFoldDB" id="A0A157S945"/>
<evidence type="ECO:0000313" key="1">
    <source>
        <dbReference type="EMBL" id="SAI66914.1"/>
    </source>
</evidence>
<organism evidence="1 2">
    <name type="scientific">Bordetella ansorpii</name>
    <dbReference type="NCBI Taxonomy" id="288768"/>
    <lineage>
        <taxon>Bacteria</taxon>
        <taxon>Pseudomonadati</taxon>
        <taxon>Pseudomonadota</taxon>
        <taxon>Betaproteobacteria</taxon>
        <taxon>Burkholderiales</taxon>
        <taxon>Alcaligenaceae</taxon>
        <taxon>Bordetella</taxon>
    </lineage>
</organism>
<reference evidence="1 2" key="1">
    <citation type="submission" date="2016-04" db="EMBL/GenBank/DDBJ databases">
        <authorList>
            <consortium name="Pathogen Informatics"/>
        </authorList>
    </citation>
    <scope>NUCLEOTIDE SEQUENCE [LARGE SCALE GENOMIC DNA]</scope>
    <source>
        <strain evidence="1 2">H050680373</strain>
    </source>
</reference>
<dbReference type="Gene3D" id="3.30.1460.10">
    <property type="match status" value="1"/>
</dbReference>
<gene>
    <name evidence="1" type="ORF">SAMEA3906486_01216</name>
</gene>
<dbReference type="OrthoDB" id="9151939at2"/>
<protein>
    <submittedName>
        <fullName evidence="1">Uncharacterized protein</fullName>
    </submittedName>
</protein>
<evidence type="ECO:0000313" key="2">
    <source>
        <dbReference type="Proteomes" id="UP000076848"/>
    </source>
</evidence>
<dbReference type="Proteomes" id="UP000076848">
    <property type="component" value="Unassembled WGS sequence"/>
</dbReference>
<sequence>MPQFDDPDFQRLAASLGDVAPTSARSFDLVFDDNLCVTVSRHPRRADVCVDVWCHDVSAYVGAPRRALVDTLLLLNRTAQAGQPFRVGLDSRDFIVVHASQAMDRLEGGAFGAWLTWMLDQGRRIRELVRTIGFENGRLTYELAAAPAAAPQGDE</sequence>
<proteinExistence type="predicted"/>
<dbReference type="STRING" id="288768.SAMEA3906486_01216"/>